<dbReference type="Proteomes" id="UP000261174">
    <property type="component" value="Unassembled WGS sequence"/>
</dbReference>
<dbReference type="GO" id="GO:0003677">
    <property type="term" value="F:DNA binding"/>
    <property type="evidence" value="ECO:0007669"/>
    <property type="project" value="UniProtKB-KW"/>
</dbReference>
<dbReference type="OrthoDB" id="9799482at2"/>
<dbReference type="Gene3D" id="1.10.10.10">
    <property type="entry name" value="Winged helix-like DNA-binding domain superfamily/Winged helix DNA-binding domain"/>
    <property type="match status" value="1"/>
</dbReference>
<feature type="domain" description="HTH gntR-type" evidence="4">
    <location>
        <begin position="7"/>
        <end position="75"/>
    </location>
</feature>
<dbReference type="SMART" id="SM00895">
    <property type="entry name" value="FCD"/>
    <property type="match status" value="1"/>
</dbReference>
<dbReference type="PANTHER" id="PTHR43537">
    <property type="entry name" value="TRANSCRIPTIONAL REGULATOR, GNTR FAMILY"/>
    <property type="match status" value="1"/>
</dbReference>
<keyword evidence="6" id="KW-1185">Reference proteome</keyword>
<dbReference type="SUPFAM" id="SSF46785">
    <property type="entry name" value="Winged helix' DNA-binding domain"/>
    <property type="match status" value="1"/>
</dbReference>
<dbReference type="InterPro" id="IPR008920">
    <property type="entry name" value="TF_FadR/GntR_C"/>
</dbReference>
<dbReference type="RefSeq" id="WP_116856935.1">
    <property type="nucleotide sequence ID" value="NZ_QTJV01000014.1"/>
</dbReference>
<keyword evidence="2" id="KW-0238">DNA-binding</keyword>
<protein>
    <submittedName>
        <fullName evidence="5">FadR family transcriptional regulator</fullName>
    </submittedName>
</protein>
<dbReference type="InterPro" id="IPR036390">
    <property type="entry name" value="WH_DNA-bd_sf"/>
</dbReference>
<evidence type="ECO:0000256" key="1">
    <source>
        <dbReference type="ARBA" id="ARBA00023015"/>
    </source>
</evidence>
<dbReference type="PANTHER" id="PTHR43537:SF47">
    <property type="entry name" value="REGULATORY PROTEIN GNTR HTH"/>
    <property type="match status" value="1"/>
</dbReference>
<dbReference type="Pfam" id="PF07729">
    <property type="entry name" value="FCD"/>
    <property type="match status" value="1"/>
</dbReference>
<evidence type="ECO:0000313" key="6">
    <source>
        <dbReference type="Proteomes" id="UP000261174"/>
    </source>
</evidence>
<dbReference type="InterPro" id="IPR036388">
    <property type="entry name" value="WH-like_DNA-bd_sf"/>
</dbReference>
<dbReference type="Gene3D" id="1.20.120.530">
    <property type="entry name" value="GntR ligand-binding domain-like"/>
    <property type="match status" value="1"/>
</dbReference>
<accession>A0A3E1NU48</accession>
<evidence type="ECO:0000256" key="3">
    <source>
        <dbReference type="ARBA" id="ARBA00023163"/>
    </source>
</evidence>
<dbReference type="SMART" id="SM00345">
    <property type="entry name" value="HTH_GNTR"/>
    <property type="match status" value="1"/>
</dbReference>
<keyword evidence="1" id="KW-0805">Transcription regulation</keyword>
<dbReference type="EMBL" id="QTJV01000014">
    <property type="protein sequence ID" value="RFM31437.1"/>
    <property type="molecule type" value="Genomic_DNA"/>
</dbReference>
<sequence length="217" mass="24581">MTKIHRKTLAEEVADRINDLIVNGTYQVGEKLPNETDMMTSFGVGRSTIREAIKLLANIGILDVRHGVGSFVNELVSSREPIDVRLSKADTKHIDEVRAWLEIKMAEKAAMNRTEADIRSMAEVLQRRDHFGKTGQIEQSIDEDLAFHSCMAHATCNPVLEDLYKATAKHVKRYLLDTMRDTSIMTVTQQLHVELLDAITRQDCEQAIACIKEILEY</sequence>
<evidence type="ECO:0000313" key="5">
    <source>
        <dbReference type="EMBL" id="RFM31437.1"/>
    </source>
</evidence>
<evidence type="ECO:0000256" key="2">
    <source>
        <dbReference type="ARBA" id="ARBA00023125"/>
    </source>
</evidence>
<dbReference type="SUPFAM" id="SSF48008">
    <property type="entry name" value="GntR ligand-binding domain-like"/>
    <property type="match status" value="1"/>
</dbReference>
<dbReference type="InterPro" id="IPR000524">
    <property type="entry name" value="Tscrpt_reg_HTH_GntR"/>
</dbReference>
<name>A0A3E1NU48_9BACT</name>
<dbReference type="PRINTS" id="PR00035">
    <property type="entry name" value="HTHGNTR"/>
</dbReference>
<evidence type="ECO:0000259" key="4">
    <source>
        <dbReference type="PROSITE" id="PS50949"/>
    </source>
</evidence>
<dbReference type="PROSITE" id="PS50949">
    <property type="entry name" value="HTH_GNTR"/>
    <property type="match status" value="1"/>
</dbReference>
<dbReference type="AlphaFoldDB" id="A0A3E1NU48"/>
<gene>
    <name evidence="5" type="ORF">DXN04_29095</name>
</gene>
<dbReference type="InterPro" id="IPR011711">
    <property type="entry name" value="GntR_C"/>
</dbReference>
<comment type="caution">
    <text evidence="5">The sequence shown here is derived from an EMBL/GenBank/DDBJ whole genome shotgun (WGS) entry which is preliminary data.</text>
</comment>
<proteinExistence type="predicted"/>
<dbReference type="CDD" id="cd07377">
    <property type="entry name" value="WHTH_GntR"/>
    <property type="match status" value="1"/>
</dbReference>
<reference evidence="5 6" key="1">
    <citation type="submission" date="2018-08" db="EMBL/GenBank/DDBJ databases">
        <title>Chitinophaga sp. K20C18050901, a novel bacterium isolated from forest soil.</title>
        <authorList>
            <person name="Wang C."/>
        </authorList>
    </citation>
    <scope>NUCLEOTIDE SEQUENCE [LARGE SCALE GENOMIC DNA]</scope>
    <source>
        <strain evidence="5 6">K20C18050901</strain>
    </source>
</reference>
<keyword evidence="3" id="KW-0804">Transcription</keyword>
<organism evidence="5 6">
    <name type="scientific">Chitinophaga silvisoli</name>
    <dbReference type="NCBI Taxonomy" id="2291814"/>
    <lineage>
        <taxon>Bacteria</taxon>
        <taxon>Pseudomonadati</taxon>
        <taxon>Bacteroidota</taxon>
        <taxon>Chitinophagia</taxon>
        <taxon>Chitinophagales</taxon>
        <taxon>Chitinophagaceae</taxon>
        <taxon>Chitinophaga</taxon>
    </lineage>
</organism>
<dbReference type="Pfam" id="PF00392">
    <property type="entry name" value="GntR"/>
    <property type="match status" value="1"/>
</dbReference>
<dbReference type="GO" id="GO:0003700">
    <property type="term" value="F:DNA-binding transcription factor activity"/>
    <property type="evidence" value="ECO:0007669"/>
    <property type="project" value="InterPro"/>
</dbReference>